<dbReference type="GO" id="GO:0016887">
    <property type="term" value="F:ATP hydrolysis activity"/>
    <property type="evidence" value="ECO:0007669"/>
    <property type="project" value="InterPro"/>
</dbReference>
<dbReference type="InterPro" id="IPR027417">
    <property type="entry name" value="P-loop_NTPase"/>
</dbReference>
<name>G8LSQ0_ACECE</name>
<dbReference type="SUPFAM" id="SSF52540">
    <property type="entry name" value="P-loop containing nucleoside triphosphate hydrolases"/>
    <property type="match status" value="1"/>
</dbReference>
<evidence type="ECO:0000259" key="2">
    <source>
        <dbReference type="Pfam" id="PF00437"/>
    </source>
</evidence>
<feature type="domain" description="Bacterial type II secretion system protein E" evidence="2">
    <location>
        <begin position="70"/>
        <end position="345"/>
    </location>
</feature>
<dbReference type="STRING" id="720554.Clocl_2853"/>
<dbReference type="PANTHER" id="PTHR30486:SF15">
    <property type="entry name" value="TYPE II_IV SECRETION SYSTEM ATPASE"/>
    <property type="match status" value="1"/>
</dbReference>
<proteinExistence type="inferred from homology"/>
<dbReference type="Pfam" id="PF00437">
    <property type="entry name" value="T2SSE"/>
    <property type="match status" value="1"/>
</dbReference>
<protein>
    <submittedName>
        <fullName evidence="3">Flp pilus assembly protein, ATPase CpaF</fullName>
    </submittedName>
</protein>
<dbReference type="PANTHER" id="PTHR30486">
    <property type="entry name" value="TWITCHING MOTILITY PROTEIN PILT"/>
    <property type="match status" value="1"/>
</dbReference>
<dbReference type="InterPro" id="IPR050921">
    <property type="entry name" value="T4SS_GSP_E_ATPase"/>
</dbReference>
<dbReference type="eggNOG" id="COG4962">
    <property type="taxonomic scope" value="Bacteria"/>
</dbReference>
<accession>G8LSQ0</accession>
<keyword evidence="4" id="KW-1185">Reference proteome</keyword>
<dbReference type="Gene3D" id="3.40.50.300">
    <property type="entry name" value="P-loop containing nucleotide triphosphate hydrolases"/>
    <property type="match status" value="1"/>
</dbReference>
<dbReference type="AlphaFoldDB" id="G8LSQ0"/>
<dbReference type="KEGG" id="ccl:Clocl_2853"/>
<reference evidence="4" key="1">
    <citation type="submission" date="2011-12" db="EMBL/GenBank/DDBJ databases">
        <title>Complete sequence of Clostridium clariflavum DSM 19732.</title>
        <authorList>
            <consortium name="US DOE Joint Genome Institute"/>
            <person name="Lucas S."/>
            <person name="Han J."/>
            <person name="Lapidus A."/>
            <person name="Cheng J.-F."/>
            <person name="Goodwin L."/>
            <person name="Pitluck S."/>
            <person name="Peters L."/>
            <person name="Teshima H."/>
            <person name="Detter J.C."/>
            <person name="Han C."/>
            <person name="Tapia R."/>
            <person name="Land M."/>
            <person name="Hauser L."/>
            <person name="Kyrpides N."/>
            <person name="Ivanova N."/>
            <person name="Pagani I."/>
            <person name="Kitzmiller T."/>
            <person name="Lynd L."/>
            <person name="Izquierdo J."/>
            <person name="Woyke T."/>
        </authorList>
    </citation>
    <scope>NUCLEOTIDE SEQUENCE [LARGE SCALE GENOMIC DNA]</scope>
    <source>
        <strain evidence="4">DSM 19732 / NBRC 101661 / EBR45</strain>
    </source>
</reference>
<sequence length="412" mass="45711">MGAFDKANLVAEVKKIVSDSIDLGKDISDEEIRELITSVVFEKSKHFYLTVSEKREICEAVFNSMRRLDILQPLIDDPSITEIMINGADDIFIERNGRIEQVDAKFESVQKLEDVIQSIVSKVNRSVNEASPIVDARLSDGSRVNVVLNPIALNGPIMTIRKFPEKPMTVEQLINYGSLTEEAAKVLEAMVRAKYNIFVCGGTSSGKTTFLNALSNFIPKDERIITIEDSAELQITGIKNIVRLETRNANTEGKGEITIRDLIKTSLRMRPERIIVGEVRGAEALDMLQAMNTGHDGSLSTGHANSSRDMLSRLETMVLSGALMPIEAIRQQIASAIDIIIHLGRIRDKSRKVLEISEVVGYKDGNIQLNPLYEFVEEGETKDGRVIGSLKRTGNEMVNTLKFKMAGISCKV</sequence>
<evidence type="ECO:0000313" key="4">
    <source>
        <dbReference type="Proteomes" id="UP000005435"/>
    </source>
</evidence>
<dbReference type="Gene3D" id="3.30.450.380">
    <property type="match status" value="1"/>
</dbReference>
<dbReference type="RefSeq" id="WP_014255951.1">
    <property type="nucleotide sequence ID" value="NC_016627.1"/>
</dbReference>
<evidence type="ECO:0000256" key="1">
    <source>
        <dbReference type="ARBA" id="ARBA00006611"/>
    </source>
</evidence>
<dbReference type="HOGENOM" id="CLU_005379_4_1_9"/>
<organism evidence="3 4">
    <name type="scientific">Acetivibrio clariflavus (strain DSM 19732 / NBRC 101661 / EBR45)</name>
    <name type="common">Clostridium clariflavum</name>
    <dbReference type="NCBI Taxonomy" id="720554"/>
    <lineage>
        <taxon>Bacteria</taxon>
        <taxon>Bacillati</taxon>
        <taxon>Bacillota</taxon>
        <taxon>Clostridia</taxon>
        <taxon>Eubacteriales</taxon>
        <taxon>Oscillospiraceae</taxon>
        <taxon>Acetivibrio</taxon>
    </lineage>
</organism>
<gene>
    <name evidence="3" type="ordered locus">Clocl_2853</name>
</gene>
<dbReference type="OrthoDB" id="9810761at2"/>
<reference evidence="3 4" key="2">
    <citation type="journal article" date="2012" name="Stand. Genomic Sci.">
        <title>Complete Genome Sequence of Clostridium clariflavum DSM 19732.</title>
        <authorList>
            <person name="Izquierdo J.A."/>
            <person name="Goodwin L."/>
            <person name="Davenport K.W."/>
            <person name="Teshima H."/>
            <person name="Bruce D."/>
            <person name="Detter C."/>
            <person name="Tapia R."/>
            <person name="Han S."/>
            <person name="Land M."/>
            <person name="Hauser L."/>
            <person name="Jeffries C.D."/>
            <person name="Han J."/>
            <person name="Pitluck S."/>
            <person name="Nolan M."/>
            <person name="Chen A."/>
            <person name="Huntemann M."/>
            <person name="Mavromatis K."/>
            <person name="Mikhailova N."/>
            <person name="Liolios K."/>
            <person name="Woyke T."/>
            <person name="Lynd L.R."/>
        </authorList>
    </citation>
    <scope>NUCLEOTIDE SEQUENCE [LARGE SCALE GENOMIC DNA]</scope>
    <source>
        <strain evidence="4">DSM 19732 / NBRC 101661 / EBR45</strain>
    </source>
</reference>
<dbReference type="InterPro" id="IPR001482">
    <property type="entry name" value="T2SS/T4SS_dom"/>
</dbReference>
<dbReference type="EMBL" id="CP003065">
    <property type="protein sequence ID" value="AEV69402.1"/>
    <property type="molecule type" value="Genomic_DNA"/>
</dbReference>
<dbReference type="CDD" id="cd01130">
    <property type="entry name" value="VirB11-like_ATPase"/>
    <property type="match status" value="1"/>
</dbReference>
<evidence type="ECO:0000313" key="3">
    <source>
        <dbReference type="EMBL" id="AEV69402.1"/>
    </source>
</evidence>
<comment type="similarity">
    <text evidence="1">Belongs to the GSP E family.</text>
</comment>
<dbReference type="Proteomes" id="UP000005435">
    <property type="component" value="Chromosome"/>
</dbReference>